<dbReference type="HOGENOM" id="CLU_000960_28_2_0"/>
<keyword evidence="3" id="KW-0813">Transport</keyword>
<sequence>MVSQVKSVHPDVILGICCMSLLLVGMDVTIVNVALPAIQHDLHASVSGLQWIMDSYTLVVASLLMLAGSVSDRVGRRLVFQIGLSLFTAASFLCSMAHNIEQLVAFRALQGLGASMLNPVALSIVANVFKDPKERARATGVWGAVGGVSFAVGPLLGGALTQAIGWRSIFWVNVPLGILAVVLAAVFVPESKAARGRRFDPVGQLLVFTGLTALTYAVIAGAHEGWSSRLIVGLFVVAAASLVGFLVYEAKQAEPLVDLRFFRSVPFSSATLLGLCAFASFAGFLFLNALYLQQVRGFSAFHTGLCTLPLAVTMMVFSPVSGRLVGVYGTRPSLLISGAGFMLGTLLLTGLSGGTPLWELLLAYGLFGTGLGMVNPAITNNAVAGMPLAQAGVAAAIASTSRQVGAALGVAIAGTVVSASRASATGASNFAQATHPIWWVMTGCGTVVMFLGWASNTEWSRASAARAASLLGAQAA</sequence>
<feature type="domain" description="Major facilitator superfamily (MFS) profile" evidence="9">
    <location>
        <begin position="13"/>
        <end position="460"/>
    </location>
</feature>
<geneLocation type="plasmid" evidence="10 11">
    <name>pACIX901</name>
</geneLocation>
<feature type="transmembrane region" description="Helical" evidence="8">
    <location>
        <begin position="436"/>
        <end position="454"/>
    </location>
</feature>
<reference evidence="11" key="1">
    <citation type="submission" date="2011-01" db="EMBL/GenBank/DDBJ databases">
        <title>Complete sequence of plasmid1 of Acidobacterium sp. MP5ACTX9.</title>
        <authorList>
            <consortium name="US DOE Joint Genome Institute"/>
            <person name="Lucas S."/>
            <person name="Copeland A."/>
            <person name="Lapidus A."/>
            <person name="Cheng J.-F."/>
            <person name="Goodwin L."/>
            <person name="Pitluck S."/>
            <person name="Teshima H."/>
            <person name="Detter J.C."/>
            <person name="Han C."/>
            <person name="Tapia R."/>
            <person name="Land M."/>
            <person name="Hauser L."/>
            <person name="Kyrpides N."/>
            <person name="Ivanova N."/>
            <person name="Ovchinnikova G."/>
            <person name="Pagani I."/>
            <person name="Rawat S.R."/>
            <person name="Mannisto M."/>
            <person name="Haggblom M.M."/>
            <person name="Woyke T."/>
        </authorList>
    </citation>
    <scope>NUCLEOTIDE SEQUENCE [LARGE SCALE GENOMIC DNA]</scope>
    <source>
        <strain evidence="11">MP5ACTX9</strain>
        <plasmid evidence="11">Plasmid pACIX901</plasmid>
    </source>
</reference>
<evidence type="ECO:0000256" key="4">
    <source>
        <dbReference type="ARBA" id="ARBA00022475"/>
    </source>
</evidence>
<dbReference type="NCBIfam" id="TIGR00711">
    <property type="entry name" value="efflux_EmrB"/>
    <property type="match status" value="1"/>
</dbReference>
<feature type="transmembrane region" description="Helical" evidence="8">
    <location>
        <begin position="269"/>
        <end position="292"/>
    </location>
</feature>
<dbReference type="PANTHER" id="PTHR42718">
    <property type="entry name" value="MAJOR FACILITATOR SUPERFAMILY MULTIDRUG TRANSPORTER MFSC"/>
    <property type="match status" value="1"/>
</dbReference>
<evidence type="ECO:0000313" key="10">
    <source>
        <dbReference type="EMBL" id="ADW71072.1"/>
    </source>
</evidence>
<protein>
    <submittedName>
        <fullName evidence="10">Drug resistance transporter, EmrB/QacA subfamily</fullName>
    </submittedName>
</protein>
<comment type="similarity">
    <text evidence="2">Belongs to the major facilitator superfamily. EmrB family.</text>
</comment>
<dbReference type="PRINTS" id="PR01036">
    <property type="entry name" value="TCRTETB"/>
</dbReference>
<evidence type="ECO:0000256" key="7">
    <source>
        <dbReference type="ARBA" id="ARBA00023136"/>
    </source>
</evidence>
<feature type="transmembrane region" description="Helical" evidence="8">
    <location>
        <begin position="226"/>
        <end position="248"/>
    </location>
</feature>
<keyword evidence="5 8" id="KW-0812">Transmembrane</keyword>
<dbReference type="CDD" id="cd17321">
    <property type="entry name" value="MFS_MMR_MDR_like"/>
    <property type="match status" value="1"/>
</dbReference>
<dbReference type="GO" id="GO:0022857">
    <property type="term" value="F:transmembrane transporter activity"/>
    <property type="evidence" value="ECO:0007669"/>
    <property type="project" value="InterPro"/>
</dbReference>
<feature type="transmembrane region" description="Helical" evidence="8">
    <location>
        <begin position="141"/>
        <end position="164"/>
    </location>
</feature>
<organism evidence="11">
    <name type="scientific">Granulicella tundricola (strain ATCC BAA-1859 / DSM 23138 / MP5ACTX9)</name>
    <dbReference type="NCBI Taxonomy" id="1198114"/>
    <lineage>
        <taxon>Bacteria</taxon>
        <taxon>Pseudomonadati</taxon>
        <taxon>Acidobacteriota</taxon>
        <taxon>Terriglobia</taxon>
        <taxon>Terriglobales</taxon>
        <taxon>Acidobacteriaceae</taxon>
        <taxon>Granulicella</taxon>
    </lineage>
</organism>
<evidence type="ECO:0000256" key="1">
    <source>
        <dbReference type="ARBA" id="ARBA00004651"/>
    </source>
</evidence>
<dbReference type="Gene3D" id="1.20.1250.20">
    <property type="entry name" value="MFS general substrate transporter like domains"/>
    <property type="match status" value="1"/>
</dbReference>
<keyword evidence="7 8" id="KW-0472">Membrane</keyword>
<dbReference type="GO" id="GO:0005886">
    <property type="term" value="C:plasma membrane"/>
    <property type="evidence" value="ECO:0007669"/>
    <property type="project" value="UniProtKB-SubCell"/>
</dbReference>
<feature type="transmembrane region" description="Helical" evidence="8">
    <location>
        <begin position="47"/>
        <end position="66"/>
    </location>
</feature>
<dbReference type="RefSeq" id="WP_013572982.1">
    <property type="nucleotide sequence ID" value="NC_015057.1"/>
</dbReference>
<keyword evidence="4" id="KW-1003">Cell membrane</keyword>
<dbReference type="KEGG" id="acm:AciX9_4304"/>
<name>E8X6I8_GRATM</name>
<evidence type="ECO:0000256" key="5">
    <source>
        <dbReference type="ARBA" id="ARBA00022692"/>
    </source>
</evidence>
<evidence type="ECO:0000256" key="6">
    <source>
        <dbReference type="ARBA" id="ARBA00022989"/>
    </source>
</evidence>
<dbReference type="Pfam" id="PF07690">
    <property type="entry name" value="MFS_1"/>
    <property type="match status" value="1"/>
</dbReference>
<feature type="transmembrane region" description="Helical" evidence="8">
    <location>
        <begin position="201"/>
        <end position="220"/>
    </location>
</feature>
<evidence type="ECO:0000256" key="8">
    <source>
        <dbReference type="SAM" id="Phobius"/>
    </source>
</evidence>
<feature type="transmembrane region" description="Helical" evidence="8">
    <location>
        <begin position="104"/>
        <end position="129"/>
    </location>
</feature>
<evidence type="ECO:0000259" key="9">
    <source>
        <dbReference type="PROSITE" id="PS50850"/>
    </source>
</evidence>
<gene>
    <name evidence="10" type="ordered locus">AciX9_4304</name>
</gene>
<dbReference type="Proteomes" id="UP000000343">
    <property type="component" value="Plasmid pACIX901"/>
</dbReference>
<feature type="transmembrane region" description="Helical" evidence="8">
    <location>
        <begin position="404"/>
        <end position="424"/>
    </location>
</feature>
<accession>E8X6I8</accession>
<dbReference type="InterPro" id="IPR020846">
    <property type="entry name" value="MFS_dom"/>
</dbReference>
<keyword evidence="11" id="KW-1185">Reference proteome</keyword>
<feature type="transmembrane region" description="Helical" evidence="8">
    <location>
        <begin position="298"/>
        <end position="322"/>
    </location>
</feature>
<feature type="transmembrane region" description="Helical" evidence="8">
    <location>
        <begin position="78"/>
        <end position="98"/>
    </location>
</feature>
<dbReference type="OrthoDB" id="102502at2"/>
<comment type="subcellular location">
    <subcellularLocation>
        <location evidence="1">Cell membrane</location>
        <topology evidence="1">Multi-pass membrane protein</topology>
    </subcellularLocation>
</comment>
<dbReference type="EMBL" id="CP002481">
    <property type="protein sequence ID" value="ADW71072.1"/>
    <property type="molecule type" value="Genomic_DNA"/>
</dbReference>
<keyword evidence="10" id="KW-0614">Plasmid</keyword>
<dbReference type="InterPro" id="IPR036259">
    <property type="entry name" value="MFS_trans_sf"/>
</dbReference>
<dbReference type="PROSITE" id="PS50850">
    <property type="entry name" value="MFS"/>
    <property type="match status" value="1"/>
</dbReference>
<dbReference type="InterPro" id="IPR004638">
    <property type="entry name" value="EmrB-like"/>
</dbReference>
<dbReference type="SUPFAM" id="SSF103473">
    <property type="entry name" value="MFS general substrate transporter"/>
    <property type="match status" value="1"/>
</dbReference>
<feature type="transmembrane region" description="Helical" evidence="8">
    <location>
        <begin position="170"/>
        <end position="189"/>
    </location>
</feature>
<proteinExistence type="inferred from homology"/>
<dbReference type="Gene3D" id="1.20.1720.10">
    <property type="entry name" value="Multidrug resistance protein D"/>
    <property type="match status" value="1"/>
</dbReference>
<evidence type="ECO:0000256" key="2">
    <source>
        <dbReference type="ARBA" id="ARBA00008537"/>
    </source>
</evidence>
<evidence type="ECO:0000256" key="3">
    <source>
        <dbReference type="ARBA" id="ARBA00022448"/>
    </source>
</evidence>
<dbReference type="PANTHER" id="PTHR42718:SF9">
    <property type="entry name" value="MAJOR FACILITATOR SUPERFAMILY MULTIDRUG TRANSPORTER MFSC"/>
    <property type="match status" value="1"/>
</dbReference>
<dbReference type="AlphaFoldDB" id="E8X6I8"/>
<keyword evidence="6 8" id="KW-1133">Transmembrane helix</keyword>
<feature type="transmembrane region" description="Helical" evidence="8">
    <location>
        <begin position="12"/>
        <end position="35"/>
    </location>
</feature>
<feature type="transmembrane region" description="Helical" evidence="8">
    <location>
        <begin position="334"/>
        <end position="358"/>
    </location>
</feature>
<dbReference type="InterPro" id="IPR011701">
    <property type="entry name" value="MFS"/>
</dbReference>
<evidence type="ECO:0000313" key="11">
    <source>
        <dbReference type="Proteomes" id="UP000000343"/>
    </source>
</evidence>